<accession>A0A132AEG1</accession>
<dbReference type="Proteomes" id="UP000616769">
    <property type="component" value="Unassembled WGS sequence"/>
</dbReference>
<protein>
    <recommendedName>
        <fullName evidence="6">Tetraspanin</fullName>
    </recommendedName>
</protein>
<evidence type="ECO:0000313" key="7">
    <source>
        <dbReference type="EMBL" id="KAF7490156.1"/>
    </source>
</evidence>
<comment type="similarity">
    <text evidence="2 6">Belongs to the tetraspanin (TM4SF) family.</text>
</comment>
<evidence type="ECO:0000313" key="8">
    <source>
        <dbReference type="EMBL" id="KPM08935.1"/>
    </source>
</evidence>
<evidence type="ECO:0000256" key="5">
    <source>
        <dbReference type="ARBA" id="ARBA00023136"/>
    </source>
</evidence>
<dbReference type="GO" id="GO:0005886">
    <property type="term" value="C:plasma membrane"/>
    <property type="evidence" value="ECO:0007669"/>
    <property type="project" value="TreeGrafter"/>
</dbReference>
<evidence type="ECO:0000256" key="4">
    <source>
        <dbReference type="ARBA" id="ARBA00022989"/>
    </source>
</evidence>
<dbReference type="Gene3D" id="1.10.1450.10">
    <property type="entry name" value="Tetraspanin"/>
    <property type="match status" value="1"/>
</dbReference>
<evidence type="ECO:0000313" key="9">
    <source>
        <dbReference type="EnsemblMetazoa" id="KAF7490156.1"/>
    </source>
</evidence>
<dbReference type="Pfam" id="PF00335">
    <property type="entry name" value="Tetraspanin"/>
    <property type="match status" value="1"/>
</dbReference>
<dbReference type="PRINTS" id="PR00259">
    <property type="entry name" value="TMFOUR"/>
</dbReference>
<dbReference type="PANTHER" id="PTHR19282">
    <property type="entry name" value="TETRASPANIN"/>
    <property type="match status" value="1"/>
</dbReference>
<evidence type="ECO:0000256" key="6">
    <source>
        <dbReference type="RuleBase" id="RU361218"/>
    </source>
</evidence>
<reference evidence="7" key="3">
    <citation type="submission" date="2020-01" db="EMBL/GenBank/DDBJ databases">
        <authorList>
            <person name="Korhonen P.K.K."/>
            <person name="Guangxu M.G."/>
            <person name="Wang T.W."/>
            <person name="Stroehlein A.J.S."/>
            <person name="Young N.D."/>
            <person name="Ang C.-S.A."/>
            <person name="Fernando D.W.F."/>
            <person name="Lu H.L."/>
            <person name="Taylor S.T."/>
            <person name="Ehtesham M.E.M."/>
            <person name="Najaraj S.H.N."/>
            <person name="Harsha G.H.G."/>
            <person name="Madugundu A.M."/>
            <person name="Renuse S.R."/>
            <person name="Holt D.H."/>
            <person name="Pandey A.P."/>
            <person name="Papenfuss A.P."/>
            <person name="Gasser R.B.G."/>
            <person name="Fischer K.F."/>
        </authorList>
    </citation>
    <scope>NUCLEOTIDE SEQUENCE</scope>
    <source>
        <strain evidence="7">SSS_KF_BRIS2020</strain>
    </source>
</reference>
<dbReference type="InterPro" id="IPR018499">
    <property type="entry name" value="Tetraspanin/Peripherin"/>
</dbReference>
<evidence type="ECO:0000256" key="3">
    <source>
        <dbReference type="ARBA" id="ARBA00022692"/>
    </source>
</evidence>
<dbReference type="EMBL" id="WVUK01000062">
    <property type="protein sequence ID" value="KAF7490156.1"/>
    <property type="molecule type" value="Genomic_DNA"/>
</dbReference>
<keyword evidence="3 6" id="KW-0812">Transmembrane</keyword>
<comment type="subcellular location">
    <subcellularLocation>
        <location evidence="1 6">Membrane</location>
        <topology evidence="1 6">Multi-pass membrane protein</topology>
    </subcellularLocation>
</comment>
<dbReference type="PANTHER" id="PTHR19282:SF252">
    <property type="entry name" value="TETRASPANIN"/>
    <property type="match status" value="1"/>
</dbReference>
<dbReference type="InterPro" id="IPR000301">
    <property type="entry name" value="Tetraspanin_animals"/>
</dbReference>
<name>A0A132AEG1_SARSC</name>
<dbReference type="EMBL" id="JXLN01012894">
    <property type="protein sequence ID" value="KPM08935.1"/>
    <property type="molecule type" value="Genomic_DNA"/>
</dbReference>
<dbReference type="PIRSF" id="PIRSF002419">
    <property type="entry name" value="Tetraspanin"/>
    <property type="match status" value="1"/>
</dbReference>
<proteinExistence type="inferred from homology"/>
<evidence type="ECO:0000313" key="10">
    <source>
        <dbReference type="Proteomes" id="UP000070412"/>
    </source>
</evidence>
<dbReference type="InterPro" id="IPR008952">
    <property type="entry name" value="Tetraspanin_EC2_sf"/>
</dbReference>
<keyword evidence="4 6" id="KW-1133">Transmembrane helix</keyword>
<feature type="transmembrane region" description="Helical" evidence="6">
    <location>
        <begin position="63"/>
        <end position="82"/>
    </location>
</feature>
<keyword evidence="5 6" id="KW-0472">Membrane</keyword>
<dbReference type="AlphaFoldDB" id="A0A132AEG1"/>
<dbReference type="VEuPathDB" id="VectorBase:SSCA006423"/>
<dbReference type="OMA" id="EVYTTGC"/>
<sequence>MQELSRRRFQTKACIAGARTFLMVFNVIFWIAGFMMLCFGLWMRVSIGKVFEIAPKFNFALPTMLIVCGSIMMIVSVLACFSSSTDSPVLLYILSGIFFLIFISIFALSITGYAYRSTLKEQLYKSLNHSLKEYGYGHIMDKDLDRLQTHFACCGVDSFEDWQTTKWHLQNQNLSFPDSCCKTLKHCDNVSTEQINTSGCFSIIISLFTNNLDSLGLGAFFISLFQLCGVTLAICLANHINKAKYEEMY</sequence>
<evidence type="ECO:0000256" key="1">
    <source>
        <dbReference type="ARBA" id="ARBA00004141"/>
    </source>
</evidence>
<evidence type="ECO:0000313" key="11">
    <source>
        <dbReference type="Proteomes" id="UP000616769"/>
    </source>
</evidence>
<feature type="transmembrane region" description="Helical" evidence="6">
    <location>
        <begin position="21"/>
        <end position="43"/>
    </location>
</feature>
<feature type="transmembrane region" description="Helical" evidence="6">
    <location>
        <begin position="89"/>
        <end position="115"/>
    </location>
</feature>
<gene>
    <name evidence="7" type="primary">SSS_244g</name>
    <name evidence="8" type="ORF">QR98_0074610</name>
    <name evidence="7" type="ORF">SSS_244</name>
</gene>
<keyword evidence="10" id="KW-1185">Reference proteome</keyword>
<feature type="transmembrane region" description="Helical" evidence="6">
    <location>
        <begin position="217"/>
        <end position="240"/>
    </location>
</feature>
<dbReference type="SUPFAM" id="SSF48652">
    <property type="entry name" value="Tetraspanin"/>
    <property type="match status" value="1"/>
</dbReference>
<reference evidence="8 11" key="1">
    <citation type="journal article" date="2015" name="Parasit. Vectors">
        <title>Draft genome of the scabies mite.</title>
        <authorList>
            <person name="Rider S.D.Jr."/>
            <person name="Morgan M.S."/>
            <person name="Arlian L.G."/>
        </authorList>
    </citation>
    <scope>NUCLEOTIDE SEQUENCE [LARGE SCALE GENOMIC DNA]</scope>
    <source>
        <strain evidence="8">Arlian Lab</strain>
    </source>
</reference>
<organism evidence="8 11">
    <name type="scientific">Sarcoptes scabiei</name>
    <name type="common">Itch mite</name>
    <name type="synonym">Acarus scabiei</name>
    <dbReference type="NCBI Taxonomy" id="52283"/>
    <lineage>
        <taxon>Eukaryota</taxon>
        <taxon>Metazoa</taxon>
        <taxon>Ecdysozoa</taxon>
        <taxon>Arthropoda</taxon>
        <taxon>Chelicerata</taxon>
        <taxon>Arachnida</taxon>
        <taxon>Acari</taxon>
        <taxon>Acariformes</taxon>
        <taxon>Sarcoptiformes</taxon>
        <taxon>Astigmata</taxon>
        <taxon>Psoroptidia</taxon>
        <taxon>Sarcoptoidea</taxon>
        <taxon>Sarcoptidae</taxon>
        <taxon>Sarcoptinae</taxon>
        <taxon>Sarcoptes</taxon>
    </lineage>
</organism>
<reference evidence="9" key="4">
    <citation type="submission" date="2022-06" db="UniProtKB">
        <authorList>
            <consortium name="EnsemblMetazoa"/>
        </authorList>
    </citation>
    <scope>IDENTIFICATION</scope>
</reference>
<reference evidence="10" key="2">
    <citation type="journal article" date="2020" name="PLoS Negl. Trop. Dis.">
        <title>High-quality nuclear genome for Sarcoptes scabiei-A critical resource for a neglected parasite.</title>
        <authorList>
            <person name="Korhonen P.K."/>
            <person name="Gasser R.B."/>
            <person name="Ma G."/>
            <person name="Wang T."/>
            <person name="Stroehlein A.J."/>
            <person name="Young N.D."/>
            <person name="Ang C.S."/>
            <person name="Fernando D.D."/>
            <person name="Lu H.C."/>
            <person name="Taylor S."/>
            <person name="Reynolds S.L."/>
            <person name="Mofiz E."/>
            <person name="Najaraj S.H."/>
            <person name="Gowda H."/>
            <person name="Madugundu A."/>
            <person name="Renuse S."/>
            <person name="Holt D."/>
            <person name="Pandey A."/>
            <person name="Papenfuss A.T."/>
            <person name="Fischer K."/>
        </authorList>
    </citation>
    <scope>NUCLEOTIDE SEQUENCE [LARGE SCALE GENOMIC DNA]</scope>
</reference>
<dbReference type="EnsemblMetazoa" id="SSS_244s_mrna">
    <property type="protein sequence ID" value="KAF7490156.1"/>
    <property type="gene ID" value="SSS_244"/>
</dbReference>
<dbReference type="OrthoDB" id="9972904at2759"/>
<dbReference type="Proteomes" id="UP000070412">
    <property type="component" value="Unassembled WGS sequence"/>
</dbReference>
<evidence type="ECO:0000256" key="2">
    <source>
        <dbReference type="ARBA" id="ARBA00006840"/>
    </source>
</evidence>